<dbReference type="OMA" id="SEPWNAF"/>
<dbReference type="SMART" id="SM00105">
    <property type="entry name" value="ArfGap"/>
    <property type="match status" value="1"/>
</dbReference>
<dbReference type="InterPro" id="IPR001164">
    <property type="entry name" value="ArfGAP_dom"/>
</dbReference>
<dbReference type="CDD" id="cd08838">
    <property type="entry name" value="ArfGap_AGFG"/>
    <property type="match status" value="1"/>
</dbReference>
<dbReference type="PROSITE" id="PS50115">
    <property type="entry name" value="ARFGAP"/>
    <property type="match status" value="1"/>
</dbReference>
<evidence type="ECO:0000313" key="7">
    <source>
        <dbReference type="EMBL" id="KMZ68264.1"/>
    </source>
</evidence>
<protein>
    <submittedName>
        <fullName evidence="7">ARF-GAP domain 5</fullName>
    </submittedName>
</protein>
<feature type="domain" description="Arf-GAP" evidence="6">
    <location>
        <begin position="11"/>
        <end position="129"/>
    </location>
</feature>
<dbReference type="InterPro" id="IPR037278">
    <property type="entry name" value="ARFGAP/RecO"/>
</dbReference>
<feature type="compositionally biased region" description="Low complexity" evidence="5">
    <location>
        <begin position="148"/>
        <end position="158"/>
    </location>
</feature>
<dbReference type="PANTHER" id="PTHR46085">
    <property type="entry name" value="ARFGAP/RECO-RELATED"/>
    <property type="match status" value="1"/>
</dbReference>
<dbReference type="GO" id="GO:0008270">
    <property type="term" value="F:zinc ion binding"/>
    <property type="evidence" value="ECO:0007669"/>
    <property type="project" value="UniProtKB-KW"/>
</dbReference>
<dbReference type="EMBL" id="LFYR01000850">
    <property type="protein sequence ID" value="KMZ68264.1"/>
    <property type="molecule type" value="Genomic_DNA"/>
</dbReference>
<keyword evidence="3" id="KW-0862">Zinc</keyword>
<dbReference type="FunFam" id="1.10.220.150:FF:000005">
    <property type="entry name" value="Arf-GAP domain and FG repeat-containing protein 1"/>
    <property type="match status" value="1"/>
</dbReference>
<feature type="compositionally biased region" description="Polar residues" evidence="5">
    <location>
        <begin position="201"/>
        <end position="223"/>
    </location>
</feature>
<comment type="caution">
    <text evidence="7">The sequence shown here is derived from an EMBL/GenBank/DDBJ whole genome shotgun (WGS) entry which is preliminary data.</text>
</comment>
<sequence>MLSRKEEERNEKIIRGLLKLPPNRRCINCNSLGPQYACTNFWTFICTTCSGIHREFTHRVKSVSMAKFTTQEVQSLERGGNQRAKEYFLKEWDMQNTRLPSSSNPDRIREFIKAVYVEKKFARGISSDKPPRVTQNHKNFDEDRKASSYHSYSQSPPYDNQYEDRRYGKSSGIQTRRTGSERLSYDGKLHSAEYYDDRFSNDGSGPRNSDFSVSSTGDMTKYDVQSPNFHKGTEYMSPPMQPVRDILLEDKNVTVDVNKNPHPQRTVSSSSFGSIHSVEVMPFSSTSLFDVGIDSETPSGTQIIDVATPSSSLPQSSVQSPAPENDLFGLLSGDQSTNSASQLIDLFAEINQIPPSNQNTIQVPFLENTGWATFDTTQPSVSIVEPKSTLHNVSHVDGKPDGNLGAYSTETNISNWVPVKSSNVSENVNSITDQWNITSNQTNAVAPSSSEFWNAFDFSTGMSSQTSRNPALNTSSLVPYVERQDLFDGLELPEDSGRYGFHGMASGVGTSTQSISFGDTVVPKIPSVSPAMEVKTHERKSLNPFDFPCEPDLGHGNSFGTGSLHDALPNPQFQNNILQNLFIDDPATSFISPVPSSGFSYMTAQQSNPQLTTLSSPSQVGSPGGNPFA</sequence>
<name>A0A0K9PH08_ZOSMR</name>
<accession>A0A0K9PH08</accession>
<dbReference type="STRING" id="29655.A0A0K9PH08"/>
<feature type="region of interest" description="Disordered" evidence="5">
    <location>
        <begin position="126"/>
        <end position="185"/>
    </location>
</feature>
<dbReference type="InterPro" id="IPR038508">
    <property type="entry name" value="ArfGAP_dom_sf"/>
</dbReference>
<evidence type="ECO:0000256" key="5">
    <source>
        <dbReference type="SAM" id="MobiDB-lite"/>
    </source>
</evidence>
<dbReference type="GO" id="GO:0005096">
    <property type="term" value="F:GTPase activator activity"/>
    <property type="evidence" value="ECO:0007669"/>
    <property type="project" value="InterPro"/>
</dbReference>
<gene>
    <name evidence="7" type="ORF">ZOSMA_243G00030</name>
</gene>
<feature type="region of interest" description="Disordered" evidence="5">
    <location>
        <begin position="605"/>
        <end position="629"/>
    </location>
</feature>
<dbReference type="Proteomes" id="UP000036987">
    <property type="component" value="Unassembled WGS sequence"/>
</dbReference>
<dbReference type="Pfam" id="PF01412">
    <property type="entry name" value="ArfGap"/>
    <property type="match status" value="1"/>
</dbReference>
<dbReference type="AlphaFoldDB" id="A0A0K9PH08"/>
<evidence type="ECO:0000259" key="6">
    <source>
        <dbReference type="PROSITE" id="PS50115"/>
    </source>
</evidence>
<dbReference type="PANTHER" id="PTHR46085:SF4">
    <property type="entry name" value="ADP-RIBOSYLATION FACTOR GTPASE-ACTIVATING PROTEIN AGD14-RELATED"/>
    <property type="match status" value="1"/>
</dbReference>
<feature type="compositionally biased region" description="Polar residues" evidence="5">
    <location>
        <begin position="605"/>
        <end position="621"/>
    </location>
</feature>
<evidence type="ECO:0000256" key="1">
    <source>
        <dbReference type="ARBA" id="ARBA00022723"/>
    </source>
</evidence>
<keyword evidence="1" id="KW-0479">Metal-binding</keyword>
<dbReference type="InterPro" id="IPR044820">
    <property type="entry name" value="AGD14-like"/>
</dbReference>
<keyword evidence="8" id="KW-1185">Reference proteome</keyword>
<evidence type="ECO:0000313" key="8">
    <source>
        <dbReference type="Proteomes" id="UP000036987"/>
    </source>
</evidence>
<evidence type="ECO:0000256" key="2">
    <source>
        <dbReference type="ARBA" id="ARBA00022771"/>
    </source>
</evidence>
<keyword evidence="2 4" id="KW-0863">Zinc-finger</keyword>
<organism evidence="7 8">
    <name type="scientific">Zostera marina</name>
    <name type="common">Eelgrass</name>
    <dbReference type="NCBI Taxonomy" id="29655"/>
    <lineage>
        <taxon>Eukaryota</taxon>
        <taxon>Viridiplantae</taxon>
        <taxon>Streptophyta</taxon>
        <taxon>Embryophyta</taxon>
        <taxon>Tracheophyta</taxon>
        <taxon>Spermatophyta</taxon>
        <taxon>Magnoliopsida</taxon>
        <taxon>Liliopsida</taxon>
        <taxon>Zosteraceae</taxon>
        <taxon>Zostera</taxon>
    </lineage>
</organism>
<evidence type="ECO:0000256" key="4">
    <source>
        <dbReference type="PROSITE-ProRule" id="PRU00288"/>
    </source>
</evidence>
<dbReference type="SUPFAM" id="SSF57863">
    <property type="entry name" value="ArfGap/RecO-like zinc finger"/>
    <property type="match status" value="1"/>
</dbReference>
<dbReference type="PRINTS" id="PR00405">
    <property type="entry name" value="REVINTRACTNG"/>
</dbReference>
<dbReference type="Gene3D" id="1.10.220.150">
    <property type="entry name" value="Arf GTPase activating protein"/>
    <property type="match status" value="1"/>
</dbReference>
<dbReference type="OrthoDB" id="6036at2759"/>
<evidence type="ECO:0000256" key="3">
    <source>
        <dbReference type="ARBA" id="ARBA00022833"/>
    </source>
</evidence>
<reference evidence="8" key="1">
    <citation type="journal article" date="2016" name="Nature">
        <title>The genome of the seagrass Zostera marina reveals angiosperm adaptation to the sea.</title>
        <authorList>
            <person name="Olsen J.L."/>
            <person name="Rouze P."/>
            <person name="Verhelst B."/>
            <person name="Lin Y.-C."/>
            <person name="Bayer T."/>
            <person name="Collen J."/>
            <person name="Dattolo E."/>
            <person name="De Paoli E."/>
            <person name="Dittami S."/>
            <person name="Maumus F."/>
            <person name="Michel G."/>
            <person name="Kersting A."/>
            <person name="Lauritano C."/>
            <person name="Lohaus R."/>
            <person name="Toepel M."/>
            <person name="Tonon T."/>
            <person name="Vanneste K."/>
            <person name="Amirebrahimi M."/>
            <person name="Brakel J."/>
            <person name="Bostroem C."/>
            <person name="Chovatia M."/>
            <person name="Grimwood J."/>
            <person name="Jenkins J.W."/>
            <person name="Jueterbock A."/>
            <person name="Mraz A."/>
            <person name="Stam W.T."/>
            <person name="Tice H."/>
            <person name="Bornberg-Bauer E."/>
            <person name="Green P.J."/>
            <person name="Pearson G.A."/>
            <person name="Procaccini G."/>
            <person name="Duarte C.M."/>
            <person name="Schmutz J."/>
            <person name="Reusch T.B.H."/>
            <person name="Van de Peer Y."/>
        </authorList>
    </citation>
    <scope>NUCLEOTIDE SEQUENCE [LARGE SCALE GENOMIC DNA]</scope>
    <source>
        <strain evidence="8">cv. Finnish</strain>
    </source>
</reference>
<feature type="region of interest" description="Disordered" evidence="5">
    <location>
        <begin position="197"/>
        <end position="223"/>
    </location>
</feature>
<proteinExistence type="predicted"/>